<reference evidence="1" key="1">
    <citation type="submission" date="2014-11" db="EMBL/GenBank/DDBJ databases">
        <authorList>
            <person name="Amaro Gonzalez C."/>
        </authorList>
    </citation>
    <scope>NUCLEOTIDE SEQUENCE</scope>
</reference>
<organism evidence="1">
    <name type="scientific">Anguilla anguilla</name>
    <name type="common">European freshwater eel</name>
    <name type="synonym">Muraena anguilla</name>
    <dbReference type="NCBI Taxonomy" id="7936"/>
    <lineage>
        <taxon>Eukaryota</taxon>
        <taxon>Metazoa</taxon>
        <taxon>Chordata</taxon>
        <taxon>Craniata</taxon>
        <taxon>Vertebrata</taxon>
        <taxon>Euteleostomi</taxon>
        <taxon>Actinopterygii</taxon>
        <taxon>Neopterygii</taxon>
        <taxon>Teleostei</taxon>
        <taxon>Anguilliformes</taxon>
        <taxon>Anguillidae</taxon>
        <taxon>Anguilla</taxon>
    </lineage>
</organism>
<reference evidence="1" key="2">
    <citation type="journal article" date="2015" name="Fish Shellfish Immunol.">
        <title>Early steps in the European eel (Anguilla anguilla)-Vibrio vulnificus interaction in the gills: Role of the RtxA13 toxin.</title>
        <authorList>
            <person name="Callol A."/>
            <person name="Pajuelo D."/>
            <person name="Ebbesson L."/>
            <person name="Teles M."/>
            <person name="MacKenzie S."/>
            <person name="Amaro C."/>
        </authorList>
    </citation>
    <scope>NUCLEOTIDE SEQUENCE</scope>
</reference>
<sequence length="32" mass="3927">MLCTYEYTSEVVDKRLKLQRDILFVTHIHKVF</sequence>
<dbReference type="EMBL" id="GBXM01102115">
    <property type="protein sequence ID" value="JAH06462.1"/>
    <property type="molecule type" value="Transcribed_RNA"/>
</dbReference>
<dbReference type="AlphaFoldDB" id="A0A0E9PQ99"/>
<accession>A0A0E9PQ99</accession>
<evidence type="ECO:0000313" key="1">
    <source>
        <dbReference type="EMBL" id="JAH06462.1"/>
    </source>
</evidence>
<name>A0A0E9PQ99_ANGAN</name>
<protein>
    <submittedName>
        <fullName evidence="1">Uncharacterized protein</fullName>
    </submittedName>
</protein>
<proteinExistence type="predicted"/>